<dbReference type="PIRSF" id="PIRSF006386">
    <property type="entry name" value="HCCAis_GSTk"/>
    <property type="match status" value="1"/>
</dbReference>
<dbReference type="PANTHER" id="PTHR42943:SF13">
    <property type="entry name" value="GLUTATHIONE S-TRANSFERASE KAPPA-RELATED"/>
    <property type="match status" value="1"/>
</dbReference>
<dbReference type="AlphaFoldDB" id="A0A093XKY1"/>
<dbReference type="Gene3D" id="3.40.30.10">
    <property type="entry name" value="Glutaredoxin"/>
    <property type="match status" value="1"/>
</dbReference>
<dbReference type="GO" id="GO:0004602">
    <property type="term" value="F:glutathione peroxidase activity"/>
    <property type="evidence" value="ECO:0007669"/>
    <property type="project" value="TreeGrafter"/>
</dbReference>
<dbReference type="HOGENOM" id="CLU_069253_1_0_1"/>
<evidence type="ECO:0000256" key="4">
    <source>
        <dbReference type="PIRNR" id="PIRNR006386"/>
    </source>
</evidence>
<evidence type="ECO:0000313" key="7">
    <source>
        <dbReference type="EMBL" id="KFX45908.1"/>
    </source>
</evidence>
<evidence type="ECO:0000256" key="3">
    <source>
        <dbReference type="ARBA" id="ARBA00047960"/>
    </source>
</evidence>
<evidence type="ECO:0000256" key="2">
    <source>
        <dbReference type="ARBA" id="ARBA00022679"/>
    </source>
</evidence>
<dbReference type="GO" id="GO:0006749">
    <property type="term" value="P:glutathione metabolic process"/>
    <property type="evidence" value="ECO:0007669"/>
    <property type="project" value="TreeGrafter"/>
</dbReference>
<comment type="similarity">
    <text evidence="1 4">Belongs to the GST superfamily. Kappa family.</text>
</comment>
<evidence type="ECO:0000256" key="5">
    <source>
        <dbReference type="PIRSR" id="PIRSR006386-1"/>
    </source>
</evidence>
<organism evidence="7">
    <name type="scientific">Talaromyces marneffei PM1</name>
    <dbReference type="NCBI Taxonomy" id="1077442"/>
    <lineage>
        <taxon>Eukaryota</taxon>
        <taxon>Fungi</taxon>
        <taxon>Dikarya</taxon>
        <taxon>Ascomycota</taxon>
        <taxon>Pezizomycotina</taxon>
        <taxon>Eurotiomycetes</taxon>
        <taxon>Eurotiomycetidae</taxon>
        <taxon>Eurotiales</taxon>
        <taxon>Trichocomaceae</taxon>
        <taxon>Talaromyces</taxon>
        <taxon>Talaromyces sect. Talaromyces</taxon>
    </lineage>
</organism>
<dbReference type="Pfam" id="PF01323">
    <property type="entry name" value="DSBA"/>
    <property type="match status" value="1"/>
</dbReference>
<dbReference type="InterPro" id="IPR001853">
    <property type="entry name" value="DSBA-like_thioredoxin_dom"/>
</dbReference>
<dbReference type="GO" id="GO:0004364">
    <property type="term" value="F:glutathione transferase activity"/>
    <property type="evidence" value="ECO:0007669"/>
    <property type="project" value="UniProtKB-UniRule"/>
</dbReference>
<gene>
    <name evidence="7" type="ORF">GQ26_0211010</name>
</gene>
<keyword evidence="2 4" id="KW-0808">Transferase</keyword>
<dbReference type="PANTHER" id="PTHR42943">
    <property type="entry name" value="GLUTATHIONE S-TRANSFERASE KAPPA"/>
    <property type="match status" value="1"/>
</dbReference>
<dbReference type="GO" id="GO:0005777">
    <property type="term" value="C:peroxisome"/>
    <property type="evidence" value="ECO:0007669"/>
    <property type="project" value="TreeGrafter"/>
</dbReference>
<dbReference type="EMBL" id="JPOX01000021">
    <property type="protein sequence ID" value="KFX45908.1"/>
    <property type="molecule type" value="Genomic_DNA"/>
</dbReference>
<dbReference type="InterPro" id="IPR036249">
    <property type="entry name" value="Thioredoxin-like_sf"/>
</dbReference>
<protein>
    <recommendedName>
        <fullName evidence="4">Glutathione S-transferase kappa</fullName>
        <ecNumber evidence="4">2.5.1.18</ecNumber>
    </recommendedName>
</protein>
<dbReference type="GO" id="GO:0005739">
    <property type="term" value="C:mitochondrion"/>
    <property type="evidence" value="ECO:0007669"/>
    <property type="project" value="TreeGrafter"/>
</dbReference>
<feature type="domain" description="DSBA-like thioredoxin" evidence="6">
    <location>
        <begin position="5"/>
        <end position="216"/>
    </location>
</feature>
<dbReference type="EC" id="2.5.1.18" evidence="4"/>
<dbReference type="SUPFAM" id="SSF52833">
    <property type="entry name" value="Thioredoxin-like"/>
    <property type="match status" value="1"/>
</dbReference>
<evidence type="ECO:0000259" key="6">
    <source>
        <dbReference type="Pfam" id="PF01323"/>
    </source>
</evidence>
<comment type="catalytic activity">
    <reaction evidence="3 4">
        <text>RX + glutathione = an S-substituted glutathione + a halide anion + H(+)</text>
        <dbReference type="Rhea" id="RHEA:16437"/>
        <dbReference type="ChEBI" id="CHEBI:15378"/>
        <dbReference type="ChEBI" id="CHEBI:16042"/>
        <dbReference type="ChEBI" id="CHEBI:17792"/>
        <dbReference type="ChEBI" id="CHEBI:57925"/>
        <dbReference type="ChEBI" id="CHEBI:90779"/>
        <dbReference type="EC" id="2.5.1.18"/>
    </reaction>
</comment>
<comment type="caution">
    <text evidence="7">The sequence shown here is derived from an EMBL/GenBank/DDBJ whole genome shotgun (WGS) entry which is preliminary data.</text>
</comment>
<reference evidence="7" key="2">
    <citation type="journal article" date="2014" name="PLoS Genet.">
        <title>Signature gene expression reveals novel clues to the molecular mechanisms of dimorphic transition in Penicillium marneffei.</title>
        <authorList>
            <person name="Yang E."/>
            <person name="Wang G."/>
            <person name="Cai J."/>
            <person name="Woo P.C."/>
            <person name="Lau S.K."/>
            <person name="Yuen K.-Y."/>
            <person name="Chow W.-N."/>
            <person name="Lin X."/>
        </authorList>
    </citation>
    <scope>NUCLEOTIDE SEQUENCE</scope>
    <source>
        <strain evidence="7">PM1</strain>
    </source>
</reference>
<reference key="1">
    <citation type="journal article" date="2014" name="PLoS Genet.">
        <title>Signature Gene Expression Reveals Novel Clues to the Molecular Mechanisms of Dimorphic Transition in Penicillium marneffei.</title>
        <authorList>
            <person name="Yang E."/>
            <person name="Wang G."/>
            <person name="Cai J."/>
            <person name="Woo P.C."/>
            <person name="Lau S.K."/>
            <person name="Yuen K.-Y."/>
            <person name="Chow W.-N."/>
            <person name="Lin X."/>
        </authorList>
    </citation>
    <scope>NUCLEOTIDE SEQUENCE [LARGE SCALE GENOMIC DNA]</scope>
    <source>
        <strain>PM1</strain>
    </source>
</reference>
<evidence type="ECO:0000256" key="1">
    <source>
        <dbReference type="ARBA" id="ARBA00006494"/>
    </source>
</evidence>
<proteinExistence type="inferred from homology"/>
<dbReference type="InterPro" id="IPR014440">
    <property type="entry name" value="HCCAis_GSTk"/>
</dbReference>
<dbReference type="eggNOG" id="ENOG502RH77">
    <property type="taxonomic scope" value="Eukaryota"/>
</dbReference>
<accession>A0A093XKY1</accession>
<feature type="active site" description="Nucleophile" evidence="5">
    <location>
        <position position="13"/>
    </location>
</feature>
<dbReference type="InterPro" id="IPR051924">
    <property type="entry name" value="GST_Kappa/NadH"/>
</dbReference>
<sequence>MGGLIHAYYDCVSPYSFFAFTHLQEVRAVLASHGVSIETHPIFLGGIMNGSGNQPPWLVPAKAKLGQLELERAIKYWKVEPFKIPKIFPILTILPQRALTYIKHTYPTAQFENTAHLYWQWFLYKHQDISKPDILRELLASPEAGFSREQAEEILTIAMTDKKWKEELTATTQAALDKGAFGAPFFWVVKTDGHGRTVAEEPFFGSDRFHQMWEYLGLPYEDLKLLPRVEAKL</sequence>
<dbReference type="FunFam" id="3.40.30.10:FF:000096">
    <property type="entry name" value="Glutathione S-transferase kappa"/>
    <property type="match status" value="1"/>
</dbReference>
<name>A0A093XKY1_TALMA</name>